<gene>
    <name evidence="13" type="ORF">ACFSR3_03960</name>
</gene>
<dbReference type="Gene3D" id="1.20.120.1760">
    <property type="match status" value="1"/>
</dbReference>
<feature type="transmembrane region" description="Helical" evidence="12">
    <location>
        <begin position="103"/>
        <end position="124"/>
    </location>
</feature>
<dbReference type="PANTHER" id="PTHR14269:SF61">
    <property type="entry name" value="CDP-DIACYLGLYCEROL--SERINE O-PHOSPHATIDYLTRANSFERASE"/>
    <property type="match status" value="1"/>
</dbReference>
<keyword evidence="7" id="KW-0443">Lipid metabolism</keyword>
<dbReference type="InterPro" id="IPR043130">
    <property type="entry name" value="CDP-OH_PTrfase_TM_dom"/>
</dbReference>
<comment type="similarity">
    <text evidence="2 11">Belongs to the CDP-alcohol phosphatidyltransferase class-I family.</text>
</comment>
<evidence type="ECO:0000256" key="6">
    <source>
        <dbReference type="ARBA" id="ARBA00022989"/>
    </source>
</evidence>
<feature type="transmembrane region" description="Helical" evidence="12">
    <location>
        <begin position="67"/>
        <end position="83"/>
    </location>
</feature>
<keyword evidence="4 11" id="KW-0808">Transferase</keyword>
<evidence type="ECO:0000256" key="7">
    <source>
        <dbReference type="ARBA" id="ARBA00023098"/>
    </source>
</evidence>
<feature type="transmembrane region" description="Helical" evidence="12">
    <location>
        <begin position="7"/>
        <end position="27"/>
    </location>
</feature>
<keyword evidence="9" id="KW-0594">Phospholipid biosynthesis</keyword>
<keyword evidence="3" id="KW-0444">Lipid biosynthesis</keyword>
<comment type="caution">
    <text evidence="13">The sequence shown here is derived from an EMBL/GenBank/DDBJ whole genome shotgun (WGS) entry which is preliminary data.</text>
</comment>
<comment type="subcellular location">
    <subcellularLocation>
        <location evidence="1">Membrane</location>
        <topology evidence="1">Multi-pass membrane protein</topology>
    </subcellularLocation>
</comment>
<evidence type="ECO:0000313" key="13">
    <source>
        <dbReference type="EMBL" id="MFD2601199.1"/>
    </source>
</evidence>
<keyword evidence="6 12" id="KW-1133">Transmembrane helix</keyword>
<evidence type="ECO:0000256" key="3">
    <source>
        <dbReference type="ARBA" id="ARBA00022516"/>
    </source>
</evidence>
<evidence type="ECO:0000256" key="8">
    <source>
        <dbReference type="ARBA" id="ARBA00023136"/>
    </source>
</evidence>
<dbReference type="RefSeq" id="WP_379819821.1">
    <property type="nucleotide sequence ID" value="NZ_JBHUMD010000005.1"/>
</dbReference>
<evidence type="ECO:0000256" key="10">
    <source>
        <dbReference type="ARBA" id="ARBA00023264"/>
    </source>
</evidence>
<evidence type="ECO:0000256" key="2">
    <source>
        <dbReference type="ARBA" id="ARBA00010441"/>
    </source>
</evidence>
<keyword evidence="14" id="KW-1185">Reference proteome</keyword>
<reference evidence="14" key="1">
    <citation type="journal article" date="2019" name="Int. J. Syst. Evol. Microbiol.">
        <title>The Global Catalogue of Microorganisms (GCM) 10K type strain sequencing project: providing services to taxonomists for standard genome sequencing and annotation.</title>
        <authorList>
            <consortium name="The Broad Institute Genomics Platform"/>
            <consortium name="The Broad Institute Genome Sequencing Center for Infectious Disease"/>
            <person name="Wu L."/>
            <person name="Ma J."/>
        </authorList>
    </citation>
    <scope>NUCLEOTIDE SEQUENCE [LARGE SCALE GENOMIC DNA]</scope>
    <source>
        <strain evidence="14">KCTC 42107</strain>
    </source>
</reference>
<dbReference type="PANTHER" id="PTHR14269">
    <property type="entry name" value="CDP-DIACYLGLYCEROL--GLYCEROL-3-PHOSPHATE 3-PHOSPHATIDYLTRANSFERASE-RELATED"/>
    <property type="match status" value="1"/>
</dbReference>
<feature type="transmembrane region" description="Helical" evidence="12">
    <location>
        <begin position="174"/>
        <end position="196"/>
    </location>
</feature>
<dbReference type="InterPro" id="IPR048254">
    <property type="entry name" value="CDP_ALCOHOL_P_TRANSF_CS"/>
</dbReference>
<keyword evidence="10" id="KW-1208">Phospholipid metabolism</keyword>
<dbReference type="PROSITE" id="PS00379">
    <property type="entry name" value="CDP_ALCOHOL_P_TRANSF"/>
    <property type="match status" value="1"/>
</dbReference>
<keyword evidence="5 12" id="KW-0812">Transmembrane</keyword>
<feature type="transmembrane region" description="Helical" evidence="12">
    <location>
        <begin position="33"/>
        <end position="55"/>
    </location>
</feature>
<evidence type="ECO:0000256" key="12">
    <source>
        <dbReference type="SAM" id="Phobius"/>
    </source>
</evidence>
<evidence type="ECO:0000256" key="5">
    <source>
        <dbReference type="ARBA" id="ARBA00022692"/>
    </source>
</evidence>
<evidence type="ECO:0000256" key="11">
    <source>
        <dbReference type="RuleBase" id="RU003750"/>
    </source>
</evidence>
<sequence length="250" mass="27972">MAFKNHIPNLITLCNLAAGLVALIYTFDGHYQMAFVWVFIGIFFDFWDGFFARILKVQSAIGLQLDSLADMVTSGVVPGMVVYKMLSDIAEYQGEYNLSSDNLYLGLLPYAGFIITLGSCYRLAKFNVDTRQTDSFIGLPTPANALFILSLPVIEAHSDGTGLVFDMLSNPYVLVGISVLSAFMLNAEIPLFSLKVKYFNWETNKIQFIFLVLSVLLLFFFQYIGIPLIILSYVLLSVINNMFLTKPDAK</sequence>
<dbReference type="InterPro" id="IPR000462">
    <property type="entry name" value="CDP-OH_P_trans"/>
</dbReference>
<evidence type="ECO:0000256" key="9">
    <source>
        <dbReference type="ARBA" id="ARBA00023209"/>
    </source>
</evidence>
<dbReference type="Pfam" id="PF01066">
    <property type="entry name" value="CDP-OH_P_transf"/>
    <property type="match status" value="1"/>
</dbReference>
<protein>
    <submittedName>
        <fullName evidence="13">CDP-alcohol phosphatidyltransferase family protein</fullName>
    </submittedName>
</protein>
<accession>A0ABW5NT09</accession>
<feature type="transmembrane region" description="Helical" evidence="12">
    <location>
        <begin position="136"/>
        <end position="154"/>
    </location>
</feature>
<dbReference type="InterPro" id="IPR050324">
    <property type="entry name" value="CDP-alcohol_PTase-I"/>
</dbReference>
<evidence type="ECO:0000313" key="14">
    <source>
        <dbReference type="Proteomes" id="UP001597480"/>
    </source>
</evidence>
<keyword evidence="8 12" id="KW-0472">Membrane</keyword>
<organism evidence="13 14">
    <name type="scientific">Flavobacterium suzhouense</name>
    <dbReference type="NCBI Taxonomy" id="1529638"/>
    <lineage>
        <taxon>Bacteria</taxon>
        <taxon>Pseudomonadati</taxon>
        <taxon>Bacteroidota</taxon>
        <taxon>Flavobacteriia</taxon>
        <taxon>Flavobacteriales</taxon>
        <taxon>Flavobacteriaceae</taxon>
        <taxon>Flavobacterium</taxon>
    </lineage>
</organism>
<evidence type="ECO:0000256" key="1">
    <source>
        <dbReference type="ARBA" id="ARBA00004141"/>
    </source>
</evidence>
<name>A0ABW5NT09_9FLAO</name>
<proteinExistence type="inferred from homology"/>
<evidence type="ECO:0000256" key="4">
    <source>
        <dbReference type="ARBA" id="ARBA00022679"/>
    </source>
</evidence>
<dbReference type="EMBL" id="JBHUMD010000005">
    <property type="protein sequence ID" value="MFD2601199.1"/>
    <property type="molecule type" value="Genomic_DNA"/>
</dbReference>
<feature type="transmembrane region" description="Helical" evidence="12">
    <location>
        <begin position="208"/>
        <end position="236"/>
    </location>
</feature>
<dbReference type="Proteomes" id="UP001597480">
    <property type="component" value="Unassembled WGS sequence"/>
</dbReference>